<sequence length="41" mass="4755">MHSSSLLSTRIVRRITQKNACETETTANNSLKSKPFSYYYK</sequence>
<name>A0ABM5MG42_GEOTH</name>
<accession>A0ABM5MG42</accession>
<reference evidence="1 2" key="1">
    <citation type="submission" date="2011-11" db="EMBL/GenBank/DDBJ databases">
        <title>Complete genome sequence of thermophilic Geobacillus thermoleovorans CCB_US3_UF5.</title>
        <authorList>
            <person name="Muhd Sakaff M.K.L."/>
            <person name="Abdul Rahman A.Y."/>
            <person name="Saito J.A."/>
            <person name="Hou S."/>
            <person name="Alam M."/>
        </authorList>
    </citation>
    <scope>NUCLEOTIDE SEQUENCE [LARGE SCALE GENOMIC DNA]</scope>
    <source>
        <strain evidence="1 2">CCB_US3_UF5</strain>
    </source>
</reference>
<dbReference type="Proteomes" id="UP000005636">
    <property type="component" value="Chromosome"/>
</dbReference>
<evidence type="ECO:0000313" key="2">
    <source>
        <dbReference type="Proteomes" id="UP000005636"/>
    </source>
</evidence>
<proteinExistence type="predicted"/>
<gene>
    <name evidence="1" type="ORF">GTCCBUS3UF5_12700</name>
</gene>
<evidence type="ECO:0000313" key="1">
    <source>
        <dbReference type="EMBL" id="AEV18584.1"/>
    </source>
</evidence>
<protein>
    <submittedName>
        <fullName evidence="1">Uncharacterized protein</fullName>
    </submittedName>
</protein>
<keyword evidence="2" id="KW-1185">Reference proteome</keyword>
<dbReference type="EMBL" id="CP003125">
    <property type="protein sequence ID" value="AEV18584.1"/>
    <property type="molecule type" value="Genomic_DNA"/>
</dbReference>
<organism evidence="1 2">
    <name type="scientific">Geobacillus thermoleovorans CCB_US3_UF5</name>
    <dbReference type="NCBI Taxonomy" id="1111068"/>
    <lineage>
        <taxon>Bacteria</taxon>
        <taxon>Bacillati</taxon>
        <taxon>Bacillota</taxon>
        <taxon>Bacilli</taxon>
        <taxon>Bacillales</taxon>
        <taxon>Anoxybacillaceae</taxon>
        <taxon>Geobacillus</taxon>
        <taxon>Geobacillus thermoleovorans group</taxon>
    </lineage>
</organism>